<keyword evidence="9" id="KW-0811">Translocation</keyword>
<evidence type="ECO:0000256" key="7">
    <source>
        <dbReference type="ARBA" id="ARBA00023128"/>
    </source>
</evidence>
<proteinExistence type="inferred from homology"/>
<dbReference type="Pfam" id="PF02466">
    <property type="entry name" value="Tim17"/>
    <property type="match status" value="1"/>
</dbReference>
<evidence type="ECO:0000256" key="4">
    <source>
        <dbReference type="ARBA" id="ARBA00022692"/>
    </source>
</evidence>
<evidence type="ECO:0000256" key="8">
    <source>
        <dbReference type="ARBA" id="ARBA00023136"/>
    </source>
</evidence>
<dbReference type="PANTHER" id="PTHR14110">
    <property type="entry name" value="MITOCHONDRIAL IMPORT INNER MEMBRANE TRANSLOCASE SUBUNIT TIM22"/>
    <property type="match status" value="1"/>
</dbReference>
<evidence type="ECO:0000256" key="1">
    <source>
        <dbReference type="ARBA" id="ARBA00004448"/>
    </source>
</evidence>
<comment type="subunit">
    <text evidence="9">Component of the TIM22 complex.</text>
</comment>
<accession>A0A6G1I4E3</accession>
<keyword evidence="11" id="KW-1185">Reference proteome</keyword>
<name>A0A6G1I4E3_9PEZI</name>
<dbReference type="Proteomes" id="UP000799640">
    <property type="component" value="Unassembled WGS sequence"/>
</dbReference>
<keyword evidence="7 9" id="KW-0496">Mitochondrion</keyword>
<organism evidence="10 11">
    <name type="scientific">Trichodelitschia bisporula</name>
    <dbReference type="NCBI Taxonomy" id="703511"/>
    <lineage>
        <taxon>Eukaryota</taxon>
        <taxon>Fungi</taxon>
        <taxon>Dikarya</taxon>
        <taxon>Ascomycota</taxon>
        <taxon>Pezizomycotina</taxon>
        <taxon>Dothideomycetes</taxon>
        <taxon>Dothideomycetes incertae sedis</taxon>
        <taxon>Phaeotrichales</taxon>
        <taxon>Phaeotrichaceae</taxon>
        <taxon>Trichodelitschia</taxon>
    </lineage>
</organism>
<dbReference type="GO" id="GO:0030943">
    <property type="term" value="F:mitochondrion targeting sequence binding"/>
    <property type="evidence" value="ECO:0007669"/>
    <property type="project" value="TreeGrafter"/>
</dbReference>
<dbReference type="GO" id="GO:0042721">
    <property type="term" value="C:TIM22 mitochondrial import inner membrane insertion complex"/>
    <property type="evidence" value="ECO:0007669"/>
    <property type="project" value="UniProtKB-UniRule"/>
</dbReference>
<dbReference type="PANTHER" id="PTHR14110:SF0">
    <property type="entry name" value="MITOCHONDRIAL IMPORT INNER MEMBRANE TRANSLOCASE SUBUNIT TIM22"/>
    <property type="match status" value="1"/>
</dbReference>
<dbReference type="InterPro" id="IPR039175">
    <property type="entry name" value="TIM22"/>
</dbReference>
<keyword evidence="9" id="KW-0653">Protein transport</keyword>
<dbReference type="EMBL" id="ML996690">
    <property type="protein sequence ID" value="KAF2403051.1"/>
    <property type="molecule type" value="Genomic_DNA"/>
</dbReference>
<keyword evidence="5 9" id="KW-0999">Mitochondrion inner membrane</keyword>
<keyword evidence="6" id="KW-1133">Transmembrane helix</keyword>
<evidence type="ECO:0000256" key="5">
    <source>
        <dbReference type="ARBA" id="ARBA00022792"/>
    </source>
</evidence>
<comment type="subcellular location">
    <subcellularLocation>
        <location evidence="1 9">Mitochondrion inner membrane</location>
        <topology evidence="1 9">Multi-pass membrane protein</topology>
    </subcellularLocation>
</comment>
<comment type="function">
    <text evidence="9">Essential core component of the TIM22 complex, a complex that mediates the import and insertion of multi-pass transmembrane proteins into the mitochondrial inner membrane. In the TIM22 complex, it constitutes the voltage-activated and signal-gated channel. Forms a twin-pore translocase that uses the membrane potential as external driving force in 2 voltage-dependent steps.</text>
</comment>
<comment type="similarity">
    <text evidence="2 9">Belongs to the Tim17/Tim22/Tim23 family.</text>
</comment>
<protein>
    <recommendedName>
        <fullName evidence="3 9">Mitochondrial import inner membrane translocase subunit TIM22</fullName>
    </recommendedName>
</protein>
<evidence type="ECO:0000256" key="3">
    <source>
        <dbReference type="ARBA" id="ARBA00020722"/>
    </source>
</evidence>
<dbReference type="AlphaFoldDB" id="A0A6G1I4E3"/>
<gene>
    <name evidence="10" type="ORF">EJ06DRAFT_554585</name>
</gene>
<evidence type="ECO:0000256" key="2">
    <source>
        <dbReference type="ARBA" id="ARBA00008444"/>
    </source>
</evidence>
<dbReference type="GO" id="GO:0045039">
    <property type="term" value="P:protein insertion into mitochondrial inner membrane"/>
    <property type="evidence" value="ECO:0007669"/>
    <property type="project" value="UniProtKB-UniRule"/>
</dbReference>
<sequence>MDLPTGIRPLTARGGILPGMSEQQIQEQQMIKMMTSVMESCPGKTVMAGVMGFALGGAFGLFMSSMRYDAPTTLGAGLPGSPTSDLTSLPIRQQLKIGLRDMGKQALSSAKNFGTLGAVYSGTECAIEGFRAKNDLWNSVSAGCMTGGIISYKAGPQAAALGCAGMAAFSTAIDYYMRGEEDERRLPVV</sequence>
<evidence type="ECO:0000256" key="6">
    <source>
        <dbReference type="ARBA" id="ARBA00022989"/>
    </source>
</evidence>
<dbReference type="OrthoDB" id="75343at2759"/>
<keyword evidence="9" id="KW-0813">Transport</keyword>
<reference evidence="10" key="1">
    <citation type="journal article" date="2020" name="Stud. Mycol.">
        <title>101 Dothideomycetes genomes: a test case for predicting lifestyles and emergence of pathogens.</title>
        <authorList>
            <person name="Haridas S."/>
            <person name="Albert R."/>
            <person name="Binder M."/>
            <person name="Bloem J."/>
            <person name="Labutti K."/>
            <person name="Salamov A."/>
            <person name="Andreopoulos B."/>
            <person name="Baker S."/>
            <person name="Barry K."/>
            <person name="Bills G."/>
            <person name="Bluhm B."/>
            <person name="Cannon C."/>
            <person name="Castanera R."/>
            <person name="Culley D."/>
            <person name="Daum C."/>
            <person name="Ezra D."/>
            <person name="Gonzalez J."/>
            <person name="Henrissat B."/>
            <person name="Kuo A."/>
            <person name="Liang C."/>
            <person name="Lipzen A."/>
            <person name="Lutzoni F."/>
            <person name="Magnuson J."/>
            <person name="Mondo S."/>
            <person name="Nolan M."/>
            <person name="Ohm R."/>
            <person name="Pangilinan J."/>
            <person name="Park H.-J."/>
            <person name="Ramirez L."/>
            <person name="Alfaro M."/>
            <person name="Sun H."/>
            <person name="Tritt A."/>
            <person name="Yoshinaga Y."/>
            <person name="Zwiers L.-H."/>
            <person name="Turgeon B."/>
            <person name="Goodwin S."/>
            <person name="Spatafora J."/>
            <person name="Crous P."/>
            <person name="Grigoriev I."/>
        </authorList>
    </citation>
    <scope>NUCLEOTIDE SEQUENCE</scope>
    <source>
        <strain evidence="10">CBS 262.69</strain>
    </source>
</reference>
<keyword evidence="8" id="KW-0472">Membrane</keyword>
<dbReference type="GO" id="GO:0008320">
    <property type="term" value="F:protein transmembrane transporter activity"/>
    <property type="evidence" value="ECO:0007669"/>
    <property type="project" value="UniProtKB-UniRule"/>
</dbReference>
<keyword evidence="4" id="KW-0812">Transmembrane</keyword>
<evidence type="ECO:0000313" key="11">
    <source>
        <dbReference type="Proteomes" id="UP000799640"/>
    </source>
</evidence>
<evidence type="ECO:0000256" key="9">
    <source>
        <dbReference type="RuleBase" id="RU367038"/>
    </source>
</evidence>
<evidence type="ECO:0000313" key="10">
    <source>
        <dbReference type="EMBL" id="KAF2403051.1"/>
    </source>
</evidence>